<dbReference type="Pfam" id="PF08637">
    <property type="entry name" value="NCA2"/>
    <property type="match status" value="1"/>
</dbReference>
<evidence type="ECO:0000256" key="3">
    <source>
        <dbReference type="ARBA" id="ARBA00022989"/>
    </source>
</evidence>
<evidence type="ECO:0000313" key="8">
    <source>
        <dbReference type="Proteomes" id="UP000789342"/>
    </source>
</evidence>
<dbReference type="OrthoDB" id="413313at2759"/>
<reference evidence="7" key="1">
    <citation type="submission" date="2021-06" db="EMBL/GenBank/DDBJ databases">
        <authorList>
            <person name="Kallberg Y."/>
            <person name="Tangrot J."/>
            <person name="Rosling A."/>
        </authorList>
    </citation>
    <scope>NUCLEOTIDE SEQUENCE</scope>
    <source>
        <strain evidence="7">CL551</strain>
    </source>
</reference>
<organism evidence="7 8">
    <name type="scientific">Acaulospora morrowiae</name>
    <dbReference type="NCBI Taxonomy" id="94023"/>
    <lineage>
        <taxon>Eukaryota</taxon>
        <taxon>Fungi</taxon>
        <taxon>Fungi incertae sedis</taxon>
        <taxon>Mucoromycota</taxon>
        <taxon>Glomeromycotina</taxon>
        <taxon>Glomeromycetes</taxon>
        <taxon>Diversisporales</taxon>
        <taxon>Acaulosporaceae</taxon>
        <taxon>Acaulospora</taxon>
    </lineage>
</organism>
<protein>
    <submittedName>
        <fullName evidence="7">5825_t:CDS:1</fullName>
    </submittedName>
</protein>
<dbReference type="InterPro" id="IPR013946">
    <property type="entry name" value="NCA2-like"/>
</dbReference>
<keyword evidence="5 6" id="KW-0472">Membrane</keyword>
<keyword evidence="3 6" id="KW-1133">Transmembrane helix</keyword>
<evidence type="ECO:0000256" key="1">
    <source>
        <dbReference type="ARBA" id="ARBA00004225"/>
    </source>
</evidence>
<evidence type="ECO:0000256" key="2">
    <source>
        <dbReference type="ARBA" id="ARBA00022692"/>
    </source>
</evidence>
<comment type="subcellular location">
    <subcellularLocation>
        <location evidence="1">Mitochondrion membrane</location>
        <topology evidence="1">Multi-pass membrane protein</topology>
    </subcellularLocation>
</comment>
<dbReference type="PANTHER" id="PTHR28234:SF1">
    <property type="entry name" value="NUCLEAR CONTROL OF ATPASE PROTEIN 2"/>
    <property type="match status" value="1"/>
</dbReference>
<keyword evidence="8" id="KW-1185">Reference proteome</keyword>
<evidence type="ECO:0000256" key="5">
    <source>
        <dbReference type="ARBA" id="ARBA00023136"/>
    </source>
</evidence>
<keyword evidence="4" id="KW-0496">Mitochondrion</keyword>
<evidence type="ECO:0000256" key="6">
    <source>
        <dbReference type="SAM" id="Phobius"/>
    </source>
</evidence>
<dbReference type="Proteomes" id="UP000789342">
    <property type="component" value="Unassembled WGS sequence"/>
</dbReference>
<evidence type="ECO:0000313" key="7">
    <source>
        <dbReference type="EMBL" id="CAG8515617.1"/>
    </source>
</evidence>
<dbReference type="GO" id="GO:0005741">
    <property type="term" value="C:mitochondrial outer membrane"/>
    <property type="evidence" value="ECO:0007669"/>
    <property type="project" value="TreeGrafter"/>
</dbReference>
<dbReference type="EMBL" id="CAJVPV010002019">
    <property type="protein sequence ID" value="CAG8515617.1"/>
    <property type="molecule type" value="Genomic_DNA"/>
</dbReference>
<feature type="transmembrane region" description="Helical" evidence="6">
    <location>
        <begin position="507"/>
        <end position="526"/>
    </location>
</feature>
<accession>A0A9N9F8A8</accession>
<name>A0A9N9F8A8_9GLOM</name>
<dbReference type="AlphaFoldDB" id="A0A9N9F8A8"/>
<proteinExistence type="predicted"/>
<evidence type="ECO:0000256" key="4">
    <source>
        <dbReference type="ARBA" id="ARBA00023128"/>
    </source>
</evidence>
<sequence length="637" mass="74977">MSFIRERVRELQSDLDLLYRSVTLNILDQKIETIDQGDVERAEAIKSAIQSVKLEEGKVPNLIFVITQLETLERKLYGSKKDGKEQEVPLENGKFSAIVLLLELIFLAKVTVAVYAKVMEHFLISTLPLFEDIYYWEKLHGSRFWTTIHMLQTLPVRVYSLLRASFNPVREQYQNVSLTNPLFPLRQYFTRDLFSTHIHTRISSLSTLSVLHLARREIWYKKIKLKSIMEYQAACLGFLSKEGLDFKYATENVEQLDAARVHAAILDSLTKCLILMERTLNEATRLDVKTGDVPSIKNITDDVKSPQNSPNFYERLRIVVIYLSQHDARYSRVIAFYGQPSSLVRWWIPFTISSILIYKTRRYMSQEFFRDWLEDLKTTVINFWKDWVWDPVKEMMDTIRHRESRLAIMGKESLNSDFESLERMVLDFAREQNFSPEELTKLSYSIKEGDLSMVLKIYEQELKSPFKSTLTGKLIRTLLIQVQKTKVDLELAMAALDKLLKSNELNFAFLAVGPSIFIVYLLFNWIKAILWRKERWTNRLLGTNVKMRESLRQVERLLVNHYRSPNTEIPFATHGLILCHVHYLRSYSSCLSSKNNLRYRFLDDLRDLDTPNMSIRQKIWTCERMWRCWGFLKSENE</sequence>
<dbReference type="PANTHER" id="PTHR28234">
    <property type="entry name" value="NUCLEAR CONTROL OF ATPASE PROTEIN 2"/>
    <property type="match status" value="1"/>
</dbReference>
<keyword evidence="2 6" id="KW-0812">Transmembrane</keyword>
<comment type="caution">
    <text evidence="7">The sequence shown here is derived from an EMBL/GenBank/DDBJ whole genome shotgun (WGS) entry which is preliminary data.</text>
</comment>
<gene>
    <name evidence="7" type="ORF">AMORRO_LOCUS3949</name>
</gene>